<comment type="caution">
    <text evidence="3">The sequence shown here is derived from an EMBL/GenBank/DDBJ whole genome shotgun (WGS) entry which is preliminary data.</text>
</comment>
<protein>
    <recommendedName>
        <fullName evidence="1">DNA 3'-5' helicase II</fullName>
    </recommendedName>
</protein>
<dbReference type="SUPFAM" id="SSF52540">
    <property type="entry name" value="P-loop containing nucleoside triphosphate hydrolases"/>
    <property type="match status" value="1"/>
</dbReference>
<dbReference type="Pfam" id="PF13538">
    <property type="entry name" value="UvrD_C_2"/>
    <property type="match status" value="1"/>
</dbReference>
<keyword evidence="3" id="KW-0547">Nucleotide-binding</keyword>
<gene>
    <name evidence="3" type="ORF">ISP14_16870</name>
</gene>
<evidence type="ECO:0000313" key="3">
    <source>
        <dbReference type="EMBL" id="MFK2932459.1"/>
    </source>
</evidence>
<reference evidence="3 4" key="1">
    <citation type="submission" date="2020-10" db="EMBL/GenBank/DDBJ databases">
        <title>Phylogeny of dyella-like bacteria.</title>
        <authorList>
            <person name="Fu J."/>
        </authorList>
    </citation>
    <scope>NUCLEOTIDE SEQUENCE [LARGE SCALE GENOMIC DNA]</scope>
    <source>
        <strain evidence="3 4">DKC-1</strain>
    </source>
</reference>
<sequence>MSGVWWKDPSELIEEQIEILDLPLDRSLLIQGPPGSGKTNLLLLRANYMFLADQPNINVVVFGSVLRDFIQLGGDVYKFPRDRVTTHSRLFGFVLAENGVPVDTKGMSFVQSRDARRLGISKLSEKGELGAVYQGLFLDEAQDYVPDEIKLLRKLTSTITAASDSKQKIFDGDDCTQELKASVDECRQLKYHFRNGRQICRAADAIMQGKANYTSMTQHSHYDEAEYPSSVLVRKGLDIEGQAAAIASQLNDQRVAYPEDVIGVLCPRRQELDEIYGYLMHSPLAGEVTRCNEPGFDPNCHIWLTTISSSKGLEFRAVHLAGLDFISSTGAGQRRLAFTAVTRAKTSLTLYYEKKVPGYLDAAMRIFDPLKKSISKAMIFGKE</sequence>
<accession>A0ABW8KP84</accession>
<evidence type="ECO:0000313" key="4">
    <source>
        <dbReference type="Proteomes" id="UP001620397"/>
    </source>
</evidence>
<keyword evidence="4" id="KW-1185">Reference proteome</keyword>
<dbReference type="RefSeq" id="WP_404542098.1">
    <property type="nucleotide sequence ID" value="NZ_JADIKL010000013.1"/>
</dbReference>
<feature type="domain" description="UvrD-like helicase C-terminal" evidence="2">
    <location>
        <begin position="301"/>
        <end position="351"/>
    </location>
</feature>
<dbReference type="PANTHER" id="PTHR11070">
    <property type="entry name" value="UVRD / RECB / PCRA DNA HELICASE FAMILY MEMBER"/>
    <property type="match status" value="1"/>
</dbReference>
<dbReference type="Gene3D" id="3.40.50.300">
    <property type="entry name" value="P-loop containing nucleotide triphosphate hydrolases"/>
    <property type="match status" value="2"/>
</dbReference>
<dbReference type="Proteomes" id="UP001620397">
    <property type="component" value="Unassembled WGS sequence"/>
</dbReference>
<evidence type="ECO:0000256" key="1">
    <source>
        <dbReference type="ARBA" id="ARBA00034923"/>
    </source>
</evidence>
<dbReference type="InterPro" id="IPR027417">
    <property type="entry name" value="P-loop_NTPase"/>
</dbReference>
<dbReference type="InterPro" id="IPR000212">
    <property type="entry name" value="DNA_helicase_UvrD/REP"/>
</dbReference>
<evidence type="ECO:0000259" key="2">
    <source>
        <dbReference type="Pfam" id="PF13538"/>
    </source>
</evidence>
<proteinExistence type="predicted"/>
<dbReference type="EMBL" id="JADIKL010000013">
    <property type="protein sequence ID" value="MFK2932459.1"/>
    <property type="molecule type" value="Genomic_DNA"/>
</dbReference>
<dbReference type="InterPro" id="IPR027785">
    <property type="entry name" value="UvrD-like_helicase_C"/>
</dbReference>
<organism evidence="3 4">
    <name type="scientific">Dyella agri</name>
    <dbReference type="NCBI Taxonomy" id="1926869"/>
    <lineage>
        <taxon>Bacteria</taxon>
        <taxon>Pseudomonadati</taxon>
        <taxon>Pseudomonadota</taxon>
        <taxon>Gammaproteobacteria</taxon>
        <taxon>Lysobacterales</taxon>
        <taxon>Rhodanobacteraceae</taxon>
        <taxon>Dyella</taxon>
    </lineage>
</organism>
<keyword evidence="3" id="KW-0067">ATP-binding</keyword>
<dbReference type="PANTHER" id="PTHR11070:SF2">
    <property type="entry name" value="ATP-DEPENDENT DNA HELICASE SRS2"/>
    <property type="match status" value="1"/>
</dbReference>
<name>A0ABW8KP84_9GAMM</name>
<dbReference type="GO" id="GO:0005524">
    <property type="term" value="F:ATP binding"/>
    <property type="evidence" value="ECO:0007669"/>
    <property type="project" value="UniProtKB-KW"/>
</dbReference>